<dbReference type="Proteomes" id="UP000029353">
    <property type="component" value="Segment"/>
</dbReference>
<gene>
    <name evidence="1" type="ORF">phD2B_0027</name>
</gene>
<evidence type="ECO:0000313" key="1">
    <source>
        <dbReference type="EMBL" id="AIM51253.1"/>
    </source>
</evidence>
<name>A0A088FS34_9CAUD</name>
<dbReference type="EMBL" id="KM370384">
    <property type="protein sequence ID" value="AIM51253.1"/>
    <property type="molecule type" value="Genomic_DNA"/>
</dbReference>
<proteinExistence type="predicted"/>
<accession>A0A088FS34</accession>
<dbReference type="OrthoDB" id="27481at10239"/>
<dbReference type="RefSeq" id="YP_009102773.1">
    <property type="nucleotide sequence ID" value="NC_025450.1"/>
</dbReference>
<organism evidence="1 2">
    <name type="scientific">Lelliottia phage phD2B</name>
    <dbReference type="NCBI Taxonomy" id="1542498"/>
    <lineage>
        <taxon>Viruses</taxon>
        <taxon>Duplodnaviria</taxon>
        <taxon>Heunggongvirae</taxon>
        <taxon>Uroviricota</taxon>
        <taxon>Caudoviricetes</taxon>
        <taxon>Autographivirales</taxon>
        <taxon>Autosignataviridae</taxon>
        <taxon>Molineuxvirinae</taxon>
        <taxon>Tuodvirus</taxon>
        <taxon>Tuodvirus phD2B</taxon>
    </lineage>
</organism>
<evidence type="ECO:0000313" key="2">
    <source>
        <dbReference type="Proteomes" id="UP000029353"/>
    </source>
</evidence>
<sequence>MEKTKTKPQINQAGYDMLEQHILKASHPSVTKKHDELVWDECKRHILACINQQFQVTH</sequence>
<reference evidence="1 2" key="1">
    <citation type="submission" date="2014-10" db="EMBL/GenBank/DDBJ databases">
        <title>Complete Genome of Lelliottia podophage phD2B.</title>
        <authorList>
            <person name="Nowicki G."/>
            <person name="Barylski J."/>
            <person name="Kujawa N."/>
            <person name="Gozdzicka-Jozefiak A."/>
        </authorList>
    </citation>
    <scope>NUCLEOTIDE SEQUENCE [LARGE SCALE GENOMIC DNA]</scope>
</reference>
<dbReference type="KEGG" id="vg:22111956"/>
<protein>
    <submittedName>
        <fullName evidence="1">Uncharacterized protein</fullName>
    </submittedName>
</protein>
<dbReference type="GeneID" id="22111956"/>
<keyword evidence="2" id="KW-1185">Reference proteome</keyword>